<feature type="transmembrane region" description="Helical" evidence="1">
    <location>
        <begin position="49"/>
        <end position="67"/>
    </location>
</feature>
<evidence type="ECO:0000256" key="1">
    <source>
        <dbReference type="SAM" id="Phobius"/>
    </source>
</evidence>
<feature type="transmembrane region" description="Helical" evidence="1">
    <location>
        <begin position="280"/>
        <end position="305"/>
    </location>
</feature>
<dbReference type="OMA" id="TLWRMND"/>
<keyword evidence="1" id="KW-1133">Transmembrane helix</keyword>
<name>G0TT22_TRYVY</name>
<dbReference type="AlphaFoldDB" id="G0TT22"/>
<evidence type="ECO:0000313" key="2">
    <source>
        <dbReference type="EMBL" id="CCC47103.1"/>
    </source>
</evidence>
<dbReference type="VEuPathDB" id="TriTrypDB:TvY486_0302900"/>
<proteinExistence type="predicted"/>
<accession>G0TT22</accession>
<keyword evidence="1" id="KW-0812">Transmembrane</keyword>
<reference evidence="2" key="1">
    <citation type="journal article" date="2012" name="Proc. Natl. Acad. Sci. U.S.A.">
        <title>Antigenic diversity is generated by distinct evolutionary mechanisms in African trypanosome species.</title>
        <authorList>
            <person name="Jackson A.P."/>
            <person name="Berry A."/>
            <person name="Aslett M."/>
            <person name="Allison H.C."/>
            <person name="Burton P."/>
            <person name="Vavrova-Anderson J."/>
            <person name="Brown R."/>
            <person name="Browne H."/>
            <person name="Corton N."/>
            <person name="Hauser H."/>
            <person name="Gamble J."/>
            <person name="Gilderthorp R."/>
            <person name="Marcello L."/>
            <person name="McQuillan J."/>
            <person name="Otto T.D."/>
            <person name="Quail M.A."/>
            <person name="Sanders M.J."/>
            <person name="van Tonder A."/>
            <person name="Ginger M.L."/>
            <person name="Field M.C."/>
            <person name="Barry J.D."/>
            <person name="Hertz-Fowler C."/>
            <person name="Berriman M."/>
        </authorList>
    </citation>
    <scope>NUCLEOTIDE SEQUENCE</scope>
    <source>
        <strain evidence="2">Y486</strain>
    </source>
</reference>
<feature type="transmembrane region" description="Helical" evidence="1">
    <location>
        <begin position="167"/>
        <end position="190"/>
    </location>
</feature>
<gene>
    <name evidence="2" type="ORF">TVY486_0302900</name>
</gene>
<evidence type="ECO:0008006" key="3">
    <source>
        <dbReference type="Google" id="ProtNLM"/>
    </source>
</evidence>
<feature type="transmembrane region" description="Helical" evidence="1">
    <location>
        <begin position="120"/>
        <end position="139"/>
    </location>
</feature>
<feature type="transmembrane region" description="Helical" evidence="1">
    <location>
        <begin position="341"/>
        <end position="359"/>
    </location>
</feature>
<feature type="transmembrane region" description="Helical" evidence="1">
    <location>
        <begin position="87"/>
        <end position="108"/>
    </location>
</feature>
<protein>
    <recommendedName>
        <fullName evidence="3">Transmembrane protein</fullName>
    </recommendedName>
</protein>
<dbReference type="EMBL" id="HE573019">
    <property type="protein sequence ID" value="CCC47103.1"/>
    <property type="molecule type" value="Genomic_DNA"/>
</dbReference>
<keyword evidence="1" id="KW-0472">Membrane</keyword>
<organism evidence="2">
    <name type="scientific">Trypanosoma vivax (strain Y486)</name>
    <dbReference type="NCBI Taxonomy" id="1055687"/>
    <lineage>
        <taxon>Eukaryota</taxon>
        <taxon>Discoba</taxon>
        <taxon>Euglenozoa</taxon>
        <taxon>Kinetoplastea</taxon>
        <taxon>Metakinetoplastina</taxon>
        <taxon>Trypanosomatida</taxon>
        <taxon>Trypanosomatidae</taxon>
        <taxon>Trypanosoma</taxon>
        <taxon>Duttonella</taxon>
    </lineage>
</organism>
<feature type="transmembrane region" description="Helical" evidence="1">
    <location>
        <begin position="317"/>
        <end position="335"/>
    </location>
</feature>
<sequence>MPSCERLHPNSFHGREARLYTEQCVRQLTQTKEFRSYVKHVEYGEKMQMTWFMAVIGLTLALYYHIIFLPPGECKASSHGPPPAAPLLPLMTVFLVFIVAPCVVIAQFSGLFEFVSRQQALSLAIYLTCVNIAVVSFGGELLHNPPYILSTPTVDWLRGPVSELKGMLAATVSRAMPLQGIVFSGFAVHVWRQGSWKRACRLPLPLVSGPLLVGTCSCLWFRIANIVLPLVVGGSLANVTGDGLTHFITTVAGGLWEDGRSLWTGSCFNVFTDPKDSCHLWFSAVILSSLYFSSLLFLPVIRVALSLVSWMLPTHPTTWGLMFISSLVCLIAMLLNENSSAWTVFALGMLLWLLGRNGFSL</sequence>